<dbReference type="Gene3D" id="3.40.1350.10">
    <property type="match status" value="1"/>
</dbReference>
<dbReference type="Pfam" id="PF02021">
    <property type="entry name" value="UPF0102"/>
    <property type="match status" value="1"/>
</dbReference>
<dbReference type="PANTHER" id="PTHR34039">
    <property type="entry name" value="UPF0102 PROTEIN YRAN"/>
    <property type="match status" value="1"/>
</dbReference>
<dbReference type="PANTHER" id="PTHR34039:SF1">
    <property type="entry name" value="UPF0102 PROTEIN YRAN"/>
    <property type="match status" value="1"/>
</dbReference>
<dbReference type="InterPro" id="IPR003509">
    <property type="entry name" value="UPF0102_YraN-like"/>
</dbReference>
<protein>
    <recommendedName>
        <fullName evidence="2">UPF0102 protein FJY75_03140</fullName>
    </recommendedName>
</protein>
<organism evidence="3 4">
    <name type="scientific">Eiseniibacteriota bacterium</name>
    <dbReference type="NCBI Taxonomy" id="2212470"/>
    <lineage>
        <taxon>Bacteria</taxon>
        <taxon>Candidatus Eiseniibacteriota</taxon>
    </lineage>
</organism>
<dbReference type="GO" id="GO:0003676">
    <property type="term" value="F:nucleic acid binding"/>
    <property type="evidence" value="ECO:0007669"/>
    <property type="project" value="InterPro"/>
</dbReference>
<dbReference type="SUPFAM" id="SSF52980">
    <property type="entry name" value="Restriction endonuclease-like"/>
    <property type="match status" value="1"/>
</dbReference>
<comment type="caution">
    <text evidence="3">The sequence shown here is derived from an EMBL/GenBank/DDBJ whole genome shotgun (WGS) entry which is preliminary data.</text>
</comment>
<comment type="similarity">
    <text evidence="1 2">Belongs to the UPF0102 family.</text>
</comment>
<accession>A0A937XAD6</accession>
<dbReference type="EMBL" id="VGIY01000045">
    <property type="protein sequence ID" value="MBM3316826.1"/>
    <property type="molecule type" value="Genomic_DNA"/>
</dbReference>
<dbReference type="Proteomes" id="UP000748308">
    <property type="component" value="Unassembled WGS sequence"/>
</dbReference>
<dbReference type="InterPro" id="IPR011335">
    <property type="entry name" value="Restrct_endonuc-II-like"/>
</dbReference>
<evidence type="ECO:0000256" key="2">
    <source>
        <dbReference type="HAMAP-Rule" id="MF_00048"/>
    </source>
</evidence>
<name>A0A937XAD6_UNCEI</name>
<reference evidence="3" key="1">
    <citation type="submission" date="2019-03" db="EMBL/GenBank/DDBJ databases">
        <title>Lake Tanganyika Metagenome-Assembled Genomes (MAGs).</title>
        <authorList>
            <person name="Tran P."/>
        </authorList>
    </citation>
    <scope>NUCLEOTIDE SEQUENCE</scope>
    <source>
        <strain evidence="3">M_DeepCast_400m_m2_100</strain>
    </source>
</reference>
<dbReference type="HAMAP" id="MF_00048">
    <property type="entry name" value="UPF0102"/>
    <property type="match status" value="1"/>
</dbReference>
<evidence type="ECO:0000256" key="1">
    <source>
        <dbReference type="ARBA" id="ARBA00006738"/>
    </source>
</evidence>
<evidence type="ECO:0000313" key="4">
    <source>
        <dbReference type="Proteomes" id="UP000748308"/>
    </source>
</evidence>
<sequence>MNTRDRGRWGEEIAAGYLRLWGYRIAGRNLRCGALEVDLVAVRGETVALVEVRLRSSVRHGRPEETVRRCKRQRLAAAAERLAAAGRLPPGRLRFDLIAIECLEARMELRHLAGLGGPSGSR</sequence>
<dbReference type="AlphaFoldDB" id="A0A937XAD6"/>
<evidence type="ECO:0000313" key="3">
    <source>
        <dbReference type="EMBL" id="MBM3316826.1"/>
    </source>
</evidence>
<proteinExistence type="inferred from homology"/>
<dbReference type="InterPro" id="IPR011856">
    <property type="entry name" value="tRNA_endonuc-like_dom_sf"/>
</dbReference>
<gene>
    <name evidence="3" type="ORF">FJY75_03140</name>
</gene>